<dbReference type="AlphaFoldDB" id="A0A7R8Z102"/>
<gene>
    <name evidence="4" type="ORF">HERILL_LOCUS14465</name>
</gene>
<dbReference type="Gene3D" id="1.20.5.170">
    <property type="match status" value="1"/>
</dbReference>
<evidence type="ECO:0000256" key="1">
    <source>
        <dbReference type="SAM" id="Coils"/>
    </source>
</evidence>
<dbReference type="SUPFAM" id="SSF57959">
    <property type="entry name" value="Leucine zipper domain"/>
    <property type="match status" value="1"/>
</dbReference>
<keyword evidence="5" id="KW-1185">Reference proteome</keyword>
<keyword evidence="1" id="KW-0175">Coiled coil</keyword>
<dbReference type="FunCoup" id="A0A7R8Z102">
    <property type="interactions" value="39"/>
</dbReference>
<dbReference type="EMBL" id="LR899014">
    <property type="protein sequence ID" value="CAD7092076.1"/>
    <property type="molecule type" value="Genomic_DNA"/>
</dbReference>
<evidence type="ECO:0000256" key="2">
    <source>
        <dbReference type="SAM" id="MobiDB-lite"/>
    </source>
</evidence>
<evidence type="ECO:0000313" key="5">
    <source>
        <dbReference type="Proteomes" id="UP000594454"/>
    </source>
</evidence>
<feature type="region of interest" description="Disordered" evidence="2">
    <location>
        <begin position="566"/>
        <end position="618"/>
    </location>
</feature>
<reference evidence="4 5" key="1">
    <citation type="submission" date="2020-11" db="EMBL/GenBank/DDBJ databases">
        <authorList>
            <person name="Wallbank WR R."/>
            <person name="Pardo Diaz C."/>
            <person name="Kozak K."/>
            <person name="Martin S."/>
            <person name="Jiggins C."/>
            <person name="Moest M."/>
            <person name="Warren A I."/>
            <person name="Generalovic N T."/>
            <person name="Byers J.R.P. K."/>
            <person name="Montejo-Kovacevich G."/>
            <person name="Yen C E."/>
        </authorList>
    </citation>
    <scope>NUCLEOTIDE SEQUENCE [LARGE SCALE GENOMIC DNA]</scope>
</reference>
<proteinExistence type="predicted"/>
<dbReference type="GO" id="GO:0003700">
    <property type="term" value="F:DNA-binding transcription factor activity"/>
    <property type="evidence" value="ECO:0007669"/>
    <property type="project" value="InterPro"/>
</dbReference>
<dbReference type="OrthoDB" id="6624782at2759"/>
<dbReference type="InterPro" id="IPR004827">
    <property type="entry name" value="bZIP"/>
</dbReference>
<name>A0A7R8Z102_HERIL</name>
<dbReference type="InterPro" id="IPR046347">
    <property type="entry name" value="bZIP_sf"/>
</dbReference>
<dbReference type="GO" id="GO:0005634">
    <property type="term" value="C:nucleus"/>
    <property type="evidence" value="ECO:0007669"/>
    <property type="project" value="UniProtKB-ARBA"/>
</dbReference>
<evidence type="ECO:0000259" key="3">
    <source>
        <dbReference type="PROSITE" id="PS50217"/>
    </source>
</evidence>
<organism evidence="4 5">
    <name type="scientific">Hermetia illucens</name>
    <name type="common">Black soldier fly</name>
    <dbReference type="NCBI Taxonomy" id="343691"/>
    <lineage>
        <taxon>Eukaryota</taxon>
        <taxon>Metazoa</taxon>
        <taxon>Ecdysozoa</taxon>
        <taxon>Arthropoda</taxon>
        <taxon>Hexapoda</taxon>
        <taxon>Insecta</taxon>
        <taxon>Pterygota</taxon>
        <taxon>Neoptera</taxon>
        <taxon>Endopterygota</taxon>
        <taxon>Diptera</taxon>
        <taxon>Brachycera</taxon>
        <taxon>Stratiomyomorpha</taxon>
        <taxon>Stratiomyidae</taxon>
        <taxon>Hermetiinae</taxon>
        <taxon>Hermetia</taxon>
    </lineage>
</organism>
<accession>A0A7R8Z102</accession>
<dbReference type="Proteomes" id="UP000594454">
    <property type="component" value="Chromosome 6"/>
</dbReference>
<evidence type="ECO:0000313" key="4">
    <source>
        <dbReference type="EMBL" id="CAD7092076.1"/>
    </source>
</evidence>
<feature type="domain" description="BZIP" evidence="3">
    <location>
        <begin position="617"/>
        <end position="680"/>
    </location>
</feature>
<dbReference type="PROSITE" id="PS50217">
    <property type="entry name" value="BZIP"/>
    <property type="match status" value="1"/>
</dbReference>
<feature type="coiled-coil region" evidence="1">
    <location>
        <begin position="642"/>
        <end position="679"/>
    </location>
</feature>
<protein>
    <recommendedName>
        <fullName evidence="3">BZIP domain-containing protein</fullName>
    </recommendedName>
</protein>
<dbReference type="CDD" id="cd14813">
    <property type="entry name" value="bZIP_BmCbz-like"/>
    <property type="match status" value="1"/>
</dbReference>
<dbReference type="InParanoid" id="A0A7R8Z102"/>
<sequence length="689" mass="77521">MADRKLYGDLSSHIKWLSARNQSAINGLKNHHQSTTTQISTLNQINTIPVRQLDYTEELIALKEINSQSDNYITPHEDEIYQFDDLDLLEQNLPNSRLEEEDTLNTIFGTIIPSEEEIIPISPTVTASNQLLEKSLTETTAIMGISKDAQEIRSLAQPDALEYVKDELDMELDELNNGINTVELIFANTQAQQGAVSCVNNLQQQQQQQPREIYNQNLSNTDNTCLNQVINQQHDLLDVLHLNQTYQQIPATVETASTSTTSASTFSQQNQHQIFNLINNSPSTMYNDMEDYFFNISDQQLLMQDKDKIADDNNQDDELNTPAISINAFPPHFDMETEETFTYTYEDKEMILTSTQEMIIDNGISTEDLTAYIDTIYDKGASTSDEIIIDDFPHGGETCKDDIKLEVDPMLSIGLKTEPTLVESSDDPDSPIGQNDDNESIINVQIDGKAAEQLLGLLEYANSGRIDNTLSTVISTPVKKFKRIHPLSVNIPVPHSVQSNEPTTAQVVDTIFTWDNDSNDGIIDSTPPSASNSTAICQESSSTVFQFEDITQSSLISSIDDSHLDSSDIASTAPPTPYSCASYETTSNPERKRRGRPPKAQSTQPDPEKLKLLPPSKQKYILQRCKNNEASRQSRLNRKNKQDQLKEEAQMLIMINQRLKRKAAKLESAEETLKRMLQQDIDGRDRRRN</sequence>